<sequence>MESLRVRCRLVADVWVHTPRNDPGPPEADQVPAGSRAAATSSM</sequence>
<dbReference type="EMBL" id="JBHSKI010000006">
    <property type="protein sequence ID" value="MFC5171835.1"/>
    <property type="molecule type" value="Genomic_DNA"/>
</dbReference>
<keyword evidence="3" id="KW-1185">Reference proteome</keyword>
<protein>
    <submittedName>
        <fullName evidence="2">Uncharacterized protein</fullName>
    </submittedName>
</protein>
<dbReference type="RefSeq" id="WP_381823113.1">
    <property type="nucleotide sequence ID" value="NZ_JBHSKI010000006.1"/>
</dbReference>
<feature type="region of interest" description="Disordered" evidence="1">
    <location>
        <begin position="18"/>
        <end position="43"/>
    </location>
</feature>
<reference evidence="3" key="1">
    <citation type="journal article" date="2019" name="Int. J. Syst. Evol. Microbiol.">
        <title>The Global Catalogue of Microorganisms (GCM) 10K type strain sequencing project: providing services to taxonomists for standard genome sequencing and annotation.</title>
        <authorList>
            <consortium name="The Broad Institute Genomics Platform"/>
            <consortium name="The Broad Institute Genome Sequencing Center for Infectious Disease"/>
            <person name="Wu L."/>
            <person name="Ma J."/>
        </authorList>
    </citation>
    <scope>NUCLEOTIDE SEQUENCE [LARGE SCALE GENOMIC DNA]</scope>
    <source>
        <strain evidence="3">CGMCC 4.1721</strain>
    </source>
</reference>
<organism evidence="2 3">
    <name type="scientific">Streptomyces mutomycini</name>
    <dbReference type="NCBI Taxonomy" id="284036"/>
    <lineage>
        <taxon>Bacteria</taxon>
        <taxon>Bacillati</taxon>
        <taxon>Actinomycetota</taxon>
        <taxon>Actinomycetes</taxon>
        <taxon>Kitasatosporales</taxon>
        <taxon>Streptomycetaceae</taxon>
        <taxon>Streptomyces</taxon>
    </lineage>
</organism>
<evidence type="ECO:0000256" key="1">
    <source>
        <dbReference type="SAM" id="MobiDB-lite"/>
    </source>
</evidence>
<comment type="caution">
    <text evidence="2">The sequence shown here is derived from an EMBL/GenBank/DDBJ whole genome shotgun (WGS) entry which is preliminary data.</text>
</comment>
<dbReference type="Proteomes" id="UP001596208">
    <property type="component" value="Unassembled WGS sequence"/>
</dbReference>
<proteinExistence type="predicted"/>
<name>A0ABW0B3H4_9ACTN</name>
<accession>A0ABW0B3H4</accession>
<evidence type="ECO:0000313" key="3">
    <source>
        <dbReference type="Proteomes" id="UP001596208"/>
    </source>
</evidence>
<evidence type="ECO:0000313" key="2">
    <source>
        <dbReference type="EMBL" id="MFC5171835.1"/>
    </source>
</evidence>
<gene>
    <name evidence="2" type="ORF">ACFPRK_14670</name>
</gene>